<dbReference type="SUPFAM" id="SSF140566">
    <property type="entry name" value="FlgN-like"/>
    <property type="match status" value="1"/>
</dbReference>
<dbReference type="InterPro" id="IPR007809">
    <property type="entry name" value="FlgN-like"/>
</dbReference>
<evidence type="ECO:0000256" key="1">
    <source>
        <dbReference type="ARBA" id="ARBA00022795"/>
    </source>
</evidence>
<dbReference type="Proteomes" id="UP000284177">
    <property type="component" value="Unassembled WGS sequence"/>
</dbReference>
<evidence type="ECO:0008006" key="4">
    <source>
        <dbReference type="Google" id="ProtNLM"/>
    </source>
</evidence>
<dbReference type="Pfam" id="PF05130">
    <property type="entry name" value="FlgN"/>
    <property type="match status" value="1"/>
</dbReference>
<comment type="caution">
    <text evidence="2">The sequence shown here is derived from an EMBL/GenBank/DDBJ whole genome shotgun (WGS) entry which is preliminary data.</text>
</comment>
<proteinExistence type="predicted"/>
<reference evidence="2 3" key="1">
    <citation type="submission" date="2016-08" db="EMBL/GenBank/DDBJ databases">
        <title>Novel Firmicutes and Novel Genomes.</title>
        <authorList>
            <person name="Poppleton D.I."/>
            <person name="Gribaldo S."/>
        </authorList>
    </citation>
    <scope>NUCLEOTIDE SEQUENCE [LARGE SCALE GENOMIC DNA]</scope>
    <source>
        <strain evidence="2 3">CTT3</strain>
    </source>
</reference>
<keyword evidence="1" id="KW-1005">Bacterial flagellum biogenesis</keyword>
<organism evidence="2 3">
    <name type="scientific">Thermohalobacter berrensis</name>
    <dbReference type="NCBI Taxonomy" id="99594"/>
    <lineage>
        <taxon>Bacteria</taxon>
        <taxon>Bacillati</taxon>
        <taxon>Bacillota</taxon>
        <taxon>Tissierellia</taxon>
        <taxon>Tissierellales</taxon>
        <taxon>Thermohalobacteraceae</taxon>
        <taxon>Thermohalobacter</taxon>
    </lineage>
</organism>
<sequence>MRKVVKGLKDILERELHLYNNILDLSEKKTEIIKSGKVKELEKTTQIEQKLIYQAGRLEEEREEIIEKLRKEFGLKKDIDMTKLLEHLDKNEKGIIEKIRNELLDTLEKLKERNNLNGRLIQDSLEYINFNLNLLTNASKQTTYSNEVKKGDQPQNKNLFDAKV</sequence>
<keyword evidence="3" id="KW-1185">Reference proteome</keyword>
<dbReference type="Gene3D" id="1.20.58.300">
    <property type="entry name" value="FlgN-like"/>
    <property type="match status" value="1"/>
</dbReference>
<protein>
    <recommendedName>
        <fullName evidence="4">Flagellar biosynthesis protein FlgN</fullName>
    </recommendedName>
</protein>
<dbReference type="AlphaFoldDB" id="A0A419T440"/>
<dbReference type="EMBL" id="MCIB01000012">
    <property type="protein sequence ID" value="RKD32327.1"/>
    <property type="molecule type" value="Genomic_DNA"/>
</dbReference>
<dbReference type="GO" id="GO:0044780">
    <property type="term" value="P:bacterial-type flagellum assembly"/>
    <property type="evidence" value="ECO:0007669"/>
    <property type="project" value="InterPro"/>
</dbReference>
<accession>A0A419T440</accession>
<dbReference type="InterPro" id="IPR036679">
    <property type="entry name" value="FlgN-like_sf"/>
</dbReference>
<evidence type="ECO:0000313" key="2">
    <source>
        <dbReference type="EMBL" id="RKD32327.1"/>
    </source>
</evidence>
<name>A0A419T440_9FIRM</name>
<gene>
    <name evidence="2" type="ORF">BET03_03190</name>
</gene>
<dbReference type="RefSeq" id="WP_183108771.1">
    <property type="nucleotide sequence ID" value="NZ_MCIB01000012.1"/>
</dbReference>
<evidence type="ECO:0000313" key="3">
    <source>
        <dbReference type="Proteomes" id="UP000284177"/>
    </source>
</evidence>